<keyword evidence="2" id="KW-0238">DNA-binding</keyword>
<dbReference type="EMBL" id="BAABGQ010000004">
    <property type="protein sequence ID" value="GAA4495424.1"/>
    <property type="molecule type" value="Genomic_DNA"/>
</dbReference>
<accession>A0ABP8Q043</accession>
<keyword evidence="3" id="KW-0804">Transcription</keyword>
<dbReference type="InterPro" id="IPR020449">
    <property type="entry name" value="Tscrpt_reg_AraC-type_HTH"/>
</dbReference>
<feature type="domain" description="HTH araC/xylS-type" evidence="4">
    <location>
        <begin position="191"/>
        <end position="289"/>
    </location>
</feature>
<dbReference type="Gene3D" id="1.10.10.60">
    <property type="entry name" value="Homeodomain-like"/>
    <property type="match status" value="1"/>
</dbReference>
<dbReference type="SUPFAM" id="SSF51215">
    <property type="entry name" value="Regulatory protein AraC"/>
    <property type="match status" value="1"/>
</dbReference>
<dbReference type="InterPro" id="IPR014710">
    <property type="entry name" value="RmlC-like_jellyroll"/>
</dbReference>
<protein>
    <submittedName>
        <fullName evidence="5">Helix-turn-helix transcriptional regulator</fullName>
    </submittedName>
</protein>
<comment type="caution">
    <text evidence="5">The sequence shown here is derived from an EMBL/GenBank/DDBJ whole genome shotgun (WGS) entry which is preliminary data.</text>
</comment>
<dbReference type="Pfam" id="PF02311">
    <property type="entry name" value="AraC_binding"/>
    <property type="match status" value="1"/>
</dbReference>
<dbReference type="SMART" id="SM00342">
    <property type="entry name" value="HTH_ARAC"/>
    <property type="match status" value="1"/>
</dbReference>
<evidence type="ECO:0000313" key="6">
    <source>
        <dbReference type="Proteomes" id="UP001501243"/>
    </source>
</evidence>
<dbReference type="Proteomes" id="UP001501243">
    <property type="component" value="Unassembled WGS sequence"/>
</dbReference>
<evidence type="ECO:0000256" key="1">
    <source>
        <dbReference type="ARBA" id="ARBA00023015"/>
    </source>
</evidence>
<keyword evidence="1" id="KW-0805">Transcription regulation</keyword>
<dbReference type="Gene3D" id="2.60.120.10">
    <property type="entry name" value="Jelly Rolls"/>
    <property type="match status" value="1"/>
</dbReference>
<dbReference type="PRINTS" id="PR00032">
    <property type="entry name" value="HTHARAC"/>
</dbReference>
<dbReference type="Pfam" id="PF12833">
    <property type="entry name" value="HTH_18"/>
    <property type="match status" value="1"/>
</dbReference>
<reference evidence="6" key="1">
    <citation type="journal article" date="2019" name="Int. J. Syst. Evol. Microbiol.">
        <title>The Global Catalogue of Microorganisms (GCM) 10K type strain sequencing project: providing services to taxonomists for standard genome sequencing and annotation.</title>
        <authorList>
            <consortium name="The Broad Institute Genomics Platform"/>
            <consortium name="The Broad Institute Genome Sequencing Center for Infectious Disease"/>
            <person name="Wu L."/>
            <person name="Ma J."/>
        </authorList>
    </citation>
    <scope>NUCLEOTIDE SEQUENCE [LARGE SCALE GENOMIC DNA]</scope>
    <source>
        <strain evidence="6">JCM 17841</strain>
    </source>
</reference>
<organism evidence="5 6">
    <name type="scientific">Hymenobacter ginsengisoli</name>
    <dbReference type="NCBI Taxonomy" id="1051626"/>
    <lineage>
        <taxon>Bacteria</taxon>
        <taxon>Pseudomonadati</taxon>
        <taxon>Bacteroidota</taxon>
        <taxon>Cytophagia</taxon>
        <taxon>Cytophagales</taxon>
        <taxon>Hymenobacteraceae</taxon>
        <taxon>Hymenobacter</taxon>
    </lineage>
</organism>
<evidence type="ECO:0000256" key="2">
    <source>
        <dbReference type="ARBA" id="ARBA00023125"/>
    </source>
</evidence>
<dbReference type="InterPro" id="IPR018060">
    <property type="entry name" value="HTH_AraC"/>
</dbReference>
<dbReference type="PANTHER" id="PTHR43280">
    <property type="entry name" value="ARAC-FAMILY TRANSCRIPTIONAL REGULATOR"/>
    <property type="match status" value="1"/>
</dbReference>
<keyword evidence="6" id="KW-1185">Reference proteome</keyword>
<evidence type="ECO:0000259" key="4">
    <source>
        <dbReference type="PROSITE" id="PS01124"/>
    </source>
</evidence>
<dbReference type="InterPro" id="IPR009057">
    <property type="entry name" value="Homeodomain-like_sf"/>
</dbReference>
<dbReference type="InterPro" id="IPR037923">
    <property type="entry name" value="HTH-like"/>
</dbReference>
<dbReference type="PROSITE" id="PS01124">
    <property type="entry name" value="HTH_ARAC_FAMILY_2"/>
    <property type="match status" value="1"/>
</dbReference>
<gene>
    <name evidence="5" type="ORF">GCM10023172_07130</name>
</gene>
<dbReference type="SUPFAM" id="SSF46689">
    <property type="entry name" value="Homeodomain-like"/>
    <property type="match status" value="1"/>
</dbReference>
<evidence type="ECO:0000313" key="5">
    <source>
        <dbReference type="EMBL" id="GAA4495424.1"/>
    </source>
</evidence>
<name>A0ABP8Q043_9BACT</name>
<dbReference type="PANTHER" id="PTHR43280:SF32">
    <property type="entry name" value="TRANSCRIPTIONAL REGULATORY PROTEIN"/>
    <property type="match status" value="1"/>
</dbReference>
<evidence type="ECO:0000256" key="3">
    <source>
        <dbReference type="ARBA" id="ARBA00023163"/>
    </source>
</evidence>
<dbReference type="InterPro" id="IPR003313">
    <property type="entry name" value="AraC-bd"/>
</dbReference>
<sequence length="290" mass="32313">MKPTTLPVLPLAAFPAPETEPAARRPYYVQRLETHAARFPGVSAPHTHDFYLLLYITQGGGTHTIDLQAYELRPGALFFLAPGQVHGWELSPDAAGYIVFFEAGFYQRRYPASRLQSYPFFDPSHLPVCYLAPADNALAPLLGQLWAETGPPATPDDEVVAAYLFLLLELAARHYPEVPAPGAALARQQVREFSSLLNQHFREQKTVAFYAEQLNVTPNHLTAICQRVVGHPARDLILARVMAEAQRQLHHSADSVAQLAQALGYDDASYFSRAFKKHVGLTPEAFRRQR</sequence>
<proteinExistence type="predicted"/>
<dbReference type="RefSeq" id="WP_208132480.1">
    <property type="nucleotide sequence ID" value="NZ_BAABGQ010000004.1"/>
</dbReference>